<organism evidence="1 2">
    <name type="scientific">Dothistroma septosporum (strain NZE10 / CBS 128990)</name>
    <name type="common">Red band needle blight fungus</name>
    <name type="synonym">Mycosphaerella pini</name>
    <dbReference type="NCBI Taxonomy" id="675120"/>
    <lineage>
        <taxon>Eukaryota</taxon>
        <taxon>Fungi</taxon>
        <taxon>Dikarya</taxon>
        <taxon>Ascomycota</taxon>
        <taxon>Pezizomycotina</taxon>
        <taxon>Dothideomycetes</taxon>
        <taxon>Dothideomycetidae</taxon>
        <taxon>Mycosphaerellales</taxon>
        <taxon>Mycosphaerellaceae</taxon>
        <taxon>Dothistroma</taxon>
    </lineage>
</organism>
<evidence type="ECO:0000313" key="1">
    <source>
        <dbReference type="EMBL" id="EME44362.1"/>
    </source>
</evidence>
<reference evidence="1 2" key="2">
    <citation type="journal article" date="2012" name="PLoS Pathog.">
        <title>Diverse lifestyles and strategies of plant pathogenesis encoded in the genomes of eighteen Dothideomycetes fungi.</title>
        <authorList>
            <person name="Ohm R.A."/>
            <person name="Feau N."/>
            <person name="Henrissat B."/>
            <person name="Schoch C.L."/>
            <person name="Horwitz B.A."/>
            <person name="Barry K.W."/>
            <person name="Condon B.J."/>
            <person name="Copeland A.C."/>
            <person name="Dhillon B."/>
            <person name="Glaser F."/>
            <person name="Hesse C.N."/>
            <person name="Kosti I."/>
            <person name="LaButti K."/>
            <person name="Lindquist E.A."/>
            <person name="Lucas S."/>
            <person name="Salamov A.A."/>
            <person name="Bradshaw R.E."/>
            <person name="Ciuffetti L."/>
            <person name="Hamelin R.C."/>
            <person name="Kema G.H.J."/>
            <person name="Lawrence C."/>
            <person name="Scott J.A."/>
            <person name="Spatafora J.W."/>
            <person name="Turgeon B.G."/>
            <person name="de Wit P.J.G.M."/>
            <person name="Zhong S."/>
            <person name="Goodwin S.B."/>
            <person name="Grigoriev I.V."/>
        </authorList>
    </citation>
    <scope>NUCLEOTIDE SEQUENCE [LARGE SCALE GENOMIC DNA]</scope>
    <source>
        <strain evidence="2">NZE10 / CBS 128990</strain>
    </source>
</reference>
<dbReference type="eggNOG" id="ENOG502T8Y3">
    <property type="taxonomic scope" value="Eukaryota"/>
</dbReference>
<dbReference type="AlphaFoldDB" id="N1PLI2"/>
<proteinExistence type="predicted"/>
<dbReference type="OrthoDB" id="3649979at2759"/>
<gene>
    <name evidence="1" type="ORF">DOTSEDRAFT_34820</name>
</gene>
<name>N1PLI2_DOTSN</name>
<protein>
    <submittedName>
        <fullName evidence="1">Uncharacterized protein</fullName>
    </submittedName>
</protein>
<dbReference type="Proteomes" id="UP000016933">
    <property type="component" value="Unassembled WGS sequence"/>
</dbReference>
<dbReference type="EMBL" id="KB446539">
    <property type="protein sequence ID" value="EME44362.1"/>
    <property type="molecule type" value="Genomic_DNA"/>
</dbReference>
<keyword evidence="2" id="KW-1185">Reference proteome</keyword>
<sequence>MAHSAVLPYLQDFAHARMTIDASCGLYRSRTFDMFVDHCKRHERPLHVRAFSSNSPYPANMAPKLFLNIQQGHGDVLTFPHAILPEYEASFAVDAVGTHGCRTCVCVYYPLSDRTCFIAHIDAHMGFSLGGPATTDVFVCEDEAAAISLKEKVKAKLTNTLRGHEAALQNQVHRSKAILICPCQNISGRPSTGAYVVDALCEFLHLDKVAMQTQDAHGFIINPVTGDVRYLRWDWNGNTKPSERDVDGDDFDENFPEERPGKYGWTEFDHTNEREWTALRSRGEWVWADPMKAIGPVGL</sequence>
<accession>N1PLI2</accession>
<evidence type="ECO:0000313" key="2">
    <source>
        <dbReference type="Proteomes" id="UP000016933"/>
    </source>
</evidence>
<dbReference type="OMA" id="HTNEREW"/>
<reference evidence="2" key="1">
    <citation type="journal article" date="2012" name="PLoS Genet.">
        <title>The genomes of the fungal plant pathogens Cladosporium fulvum and Dothistroma septosporum reveal adaptation to different hosts and lifestyles but also signatures of common ancestry.</title>
        <authorList>
            <person name="de Wit P.J.G.M."/>
            <person name="van der Burgt A."/>
            <person name="Oekmen B."/>
            <person name="Stergiopoulos I."/>
            <person name="Abd-Elsalam K.A."/>
            <person name="Aerts A.L."/>
            <person name="Bahkali A.H."/>
            <person name="Beenen H.G."/>
            <person name="Chettri P."/>
            <person name="Cox M.P."/>
            <person name="Datema E."/>
            <person name="de Vries R.P."/>
            <person name="Dhillon B."/>
            <person name="Ganley A.R."/>
            <person name="Griffiths S.A."/>
            <person name="Guo Y."/>
            <person name="Hamelin R.C."/>
            <person name="Henrissat B."/>
            <person name="Kabir M.S."/>
            <person name="Jashni M.K."/>
            <person name="Kema G."/>
            <person name="Klaubauf S."/>
            <person name="Lapidus A."/>
            <person name="Levasseur A."/>
            <person name="Lindquist E."/>
            <person name="Mehrabi R."/>
            <person name="Ohm R.A."/>
            <person name="Owen T.J."/>
            <person name="Salamov A."/>
            <person name="Schwelm A."/>
            <person name="Schijlen E."/>
            <person name="Sun H."/>
            <person name="van den Burg H.A."/>
            <person name="van Ham R.C.H.J."/>
            <person name="Zhang S."/>
            <person name="Goodwin S.B."/>
            <person name="Grigoriev I.V."/>
            <person name="Collemare J."/>
            <person name="Bradshaw R.E."/>
        </authorList>
    </citation>
    <scope>NUCLEOTIDE SEQUENCE [LARGE SCALE GENOMIC DNA]</scope>
    <source>
        <strain evidence="2">NZE10 / CBS 128990</strain>
    </source>
</reference>
<dbReference type="HOGENOM" id="CLU_930734_0_0_1"/>